<dbReference type="OrthoDB" id="25344at2157"/>
<evidence type="ECO:0000313" key="3">
    <source>
        <dbReference type="EMBL" id="SDY42985.1"/>
    </source>
</evidence>
<accession>A0A1H3JU06</accession>
<dbReference type="SUPFAM" id="SSF52540">
    <property type="entry name" value="P-loop containing nucleoside triphosphate hydrolases"/>
    <property type="match status" value="1"/>
</dbReference>
<dbReference type="PANTHER" id="PTHR43581">
    <property type="entry name" value="ATP/GTP PHOSPHATASE"/>
    <property type="match status" value="1"/>
</dbReference>
<dbReference type="Gene3D" id="3.40.50.300">
    <property type="entry name" value="P-loop containing nucleotide triphosphate hydrolases"/>
    <property type="match status" value="1"/>
</dbReference>
<dbReference type="InterPro" id="IPR034139">
    <property type="entry name" value="TOPRIM_OLD"/>
</dbReference>
<feature type="domain" description="ATPase AAA-type core" evidence="1">
    <location>
        <begin position="26"/>
        <end position="338"/>
    </location>
</feature>
<dbReference type="GO" id="GO:0005524">
    <property type="term" value="F:ATP binding"/>
    <property type="evidence" value="ECO:0007669"/>
    <property type="project" value="InterPro"/>
</dbReference>
<dbReference type="Pfam" id="PF13304">
    <property type="entry name" value="AAA_21"/>
    <property type="match status" value="1"/>
</dbReference>
<proteinExistence type="predicted"/>
<dbReference type="InterPro" id="IPR051396">
    <property type="entry name" value="Bact_Antivir_Def_Nuclease"/>
</dbReference>
<feature type="domain" description="OLD protein-like TOPRIM" evidence="2">
    <location>
        <begin position="381"/>
        <end position="446"/>
    </location>
</feature>
<dbReference type="InterPro" id="IPR027417">
    <property type="entry name" value="P-loop_NTPase"/>
</dbReference>
<dbReference type="GO" id="GO:0004519">
    <property type="term" value="F:endonuclease activity"/>
    <property type="evidence" value="ECO:0007669"/>
    <property type="project" value="UniProtKB-KW"/>
</dbReference>
<dbReference type="Pfam" id="PF20469">
    <property type="entry name" value="OLD-like_TOPRIM"/>
    <property type="match status" value="1"/>
</dbReference>
<name>A0A1H3JU06_9EURY</name>
<evidence type="ECO:0000259" key="2">
    <source>
        <dbReference type="Pfam" id="PF20469"/>
    </source>
</evidence>
<dbReference type="InterPro" id="IPR003959">
    <property type="entry name" value="ATPase_AAA_core"/>
</dbReference>
<keyword evidence="3" id="KW-0540">Nuclease</keyword>
<evidence type="ECO:0000259" key="1">
    <source>
        <dbReference type="Pfam" id="PF13304"/>
    </source>
</evidence>
<dbReference type="Proteomes" id="UP000199079">
    <property type="component" value="Unassembled WGS sequence"/>
</dbReference>
<evidence type="ECO:0000313" key="4">
    <source>
        <dbReference type="Proteomes" id="UP000199079"/>
    </source>
</evidence>
<dbReference type="GO" id="GO:0016887">
    <property type="term" value="F:ATP hydrolysis activity"/>
    <property type="evidence" value="ECO:0007669"/>
    <property type="project" value="InterPro"/>
</dbReference>
<dbReference type="AlphaFoldDB" id="A0A1H3JU06"/>
<dbReference type="PANTHER" id="PTHR43581:SF2">
    <property type="entry name" value="EXCINUCLEASE ATPASE SUBUNIT"/>
    <property type="match status" value="1"/>
</dbReference>
<protein>
    <submittedName>
        <fullName evidence="3">Predicted ATP-dependent endonuclease of the OLD family, contains P-loop ATPase and TOPRIM domains</fullName>
    </submittedName>
</protein>
<organism evidence="3 4">
    <name type="scientific">Halopenitus persicus</name>
    <dbReference type="NCBI Taxonomy" id="1048396"/>
    <lineage>
        <taxon>Archaea</taxon>
        <taxon>Methanobacteriati</taxon>
        <taxon>Methanobacteriota</taxon>
        <taxon>Stenosarchaea group</taxon>
        <taxon>Halobacteria</taxon>
        <taxon>Halobacteriales</taxon>
        <taxon>Haloferacaceae</taxon>
        <taxon>Halopenitus</taxon>
    </lineage>
</organism>
<dbReference type="EMBL" id="FNPC01000005">
    <property type="protein sequence ID" value="SDY42985.1"/>
    <property type="molecule type" value="Genomic_DNA"/>
</dbReference>
<gene>
    <name evidence="3" type="ORF">SAMN05216564_105130</name>
</gene>
<keyword evidence="3" id="KW-0378">Hydrolase</keyword>
<keyword evidence="3" id="KW-0255">Endonuclease</keyword>
<keyword evidence="4" id="KW-1185">Reference proteome</keyword>
<dbReference type="RefSeq" id="WP_092732762.1">
    <property type="nucleotide sequence ID" value="NZ_FNPC01000005.1"/>
</dbReference>
<reference evidence="4" key="1">
    <citation type="submission" date="2016-10" db="EMBL/GenBank/DDBJ databases">
        <authorList>
            <person name="Varghese N."/>
            <person name="Submissions S."/>
        </authorList>
    </citation>
    <scope>NUCLEOTIDE SEQUENCE [LARGE SCALE GENOMIC DNA]</scope>
    <source>
        <strain evidence="4">DC30,IBRC 10041,KCTC 4046</strain>
    </source>
</reference>
<sequence length="600" mass="68408">MDLIKWQGENYKSILEGEFDVSQSSVLIGKNNAGKSNIIDSFESIYGVITGNLSNTWLRKTATGKQSDIPVKLSLYFKLSDEEHSELIEELDSRNDIDSDILKSIKDNNWLSTVKWDLEFTSKYPDRDFYANYEGDLKSLEEIDDPLKSHSNSGYRPLEQSIQPRINDHVESWGFVNPFRKPKNNVLPGEDFTIELDKTGDNLVNVLESLDRRNEDEEIIQNISDSYVEIMEGVTDLRIEYDREPGKDPKNRYTIFVEEAGIETSFKADEISSGSKEILVLLTQIYLATRNTDLLCIEEPELHLHPGAVQKIYEIIQEVQANGGPQVLVSTHSDVFVDRSDANSIVRVQRDEYTHLQSVSEGEIGTALIDLGYEKSGLLQSEAVVFTEGRSDKRILRKFAKKVGLDFDTLGVSVVELEGIENMKTDSKSLVKLLYSFDIPYLFIRDTHGKPRVQARGELYEAMGRTDEDEERQWWVTSMDNIYVWDAYGIENYLMQPRAIAEEVTGVTEDKVQQIINESEEVEDKEDVLNKIYATQFEDGEEPENPYNKDRDGMNIAAEMHIDEIDDEVIEVLLKIGELVDGWDPSQMDYSSSIDSILTS</sequence>